<evidence type="ECO:0000256" key="1">
    <source>
        <dbReference type="SAM" id="MobiDB-lite"/>
    </source>
</evidence>
<feature type="domain" description="YqbQ/XkdQ" evidence="2">
    <location>
        <begin position="41"/>
        <end position="344"/>
    </location>
</feature>
<sequence length="510" mass="55613">MISIRYSDPPETDAEAKARKENGGAEPKDNVDISNYLIKTTWSGDNSQAARKLEFSIAYNTPDKDKSFQALDLKLGGYVYLFYRDTDTSDEAELFEGRIFYRKRSSNGYTMEFTAFDDLIYLAKSQIRAVIKGKVPEAISQVCSEIGISVGTLPDNLTAEVNFLADDKSGTEALRMILGFQETADKAAGSETSYLPVCISGKINVVKKGELIEGYTATADTNVIGTEHSESIEGMVNRIKAVDDTGEVCQMFEDIDDTQHFGTIQKIYKMQAPKAGETVDNAKAARGKLVKQKDESSLKGLGYVQCISGYAITVQEEQLQGKFYILTDSHTFANGQHDMSLTLQYMPETPETPNIKQTDYKAPVFNSSSGKMQGNRGISNGSLNVDAGISAGWEAWGNQTMENGPEGCAEFATKMGSYYSPFLAQEANGKVVGCDQLVADADAAGLLSYDTRDLQKGDVIVYGDNNHVVIYDGQGGYYGNSTSRNVTVHDSPYTDMSGLSVTKVIKTSRG</sequence>
<protein>
    <recommendedName>
        <fullName evidence="2">YqbQ/XkdQ domain-containing protein</fullName>
    </recommendedName>
</protein>
<comment type="caution">
    <text evidence="3">The sequence shown here is derived from an EMBL/GenBank/DDBJ whole genome shotgun (WGS) entry which is preliminary data.</text>
</comment>
<evidence type="ECO:0000259" key="2">
    <source>
        <dbReference type="Pfam" id="PF24032"/>
    </source>
</evidence>
<organism evidence="3 4">
    <name type="scientific">Megasphaera hominis</name>
    <dbReference type="NCBI Taxonomy" id="159836"/>
    <lineage>
        <taxon>Bacteria</taxon>
        <taxon>Bacillati</taxon>
        <taxon>Bacillota</taxon>
        <taxon>Negativicutes</taxon>
        <taxon>Veillonellales</taxon>
        <taxon>Veillonellaceae</taxon>
        <taxon>Megasphaera</taxon>
    </lineage>
</organism>
<dbReference type="EMBL" id="JACOGK010000025">
    <property type="protein sequence ID" value="MBC3537360.1"/>
    <property type="molecule type" value="Genomic_DNA"/>
</dbReference>
<dbReference type="Proteomes" id="UP000606870">
    <property type="component" value="Unassembled WGS sequence"/>
</dbReference>
<feature type="region of interest" description="Disordered" evidence="1">
    <location>
        <begin position="1"/>
        <end position="30"/>
    </location>
</feature>
<gene>
    <name evidence="3" type="ORF">H8J70_08860</name>
</gene>
<evidence type="ECO:0000313" key="3">
    <source>
        <dbReference type="EMBL" id="MBC3537360.1"/>
    </source>
</evidence>
<dbReference type="RefSeq" id="WP_186503664.1">
    <property type="nucleotide sequence ID" value="NZ_JACOGK010000025.1"/>
</dbReference>
<evidence type="ECO:0000313" key="4">
    <source>
        <dbReference type="Proteomes" id="UP000606870"/>
    </source>
</evidence>
<reference evidence="3 4" key="1">
    <citation type="submission" date="2020-08" db="EMBL/GenBank/DDBJ databases">
        <authorList>
            <person name="Liu C."/>
            <person name="Sun Q."/>
        </authorList>
    </citation>
    <scope>NUCLEOTIDE SEQUENCE [LARGE SCALE GENOMIC DNA]</scope>
    <source>
        <strain evidence="3 4">NSJ-59</strain>
    </source>
</reference>
<name>A0ABR6VKU7_9FIRM</name>
<dbReference type="InterPro" id="IPR056937">
    <property type="entry name" value="YqbQ/XkdQ"/>
</dbReference>
<dbReference type="Pfam" id="PF24032">
    <property type="entry name" value="YQBQ"/>
    <property type="match status" value="1"/>
</dbReference>
<accession>A0ABR6VKU7</accession>
<proteinExistence type="predicted"/>
<keyword evidence="4" id="KW-1185">Reference proteome</keyword>
<feature type="compositionally biased region" description="Basic and acidic residues" evidence="1">
    <location>
        <begin position="14"/>
        <end position="30"/>
    </location>
</feature>